<dbReference type="STRING" id="133381.A0A2T9ZDD7"/>
<evidence type="ECO:0000256" key="4">
    <source>
        <dbReference type="SAM" id="MobiDB-lite"/>
    </source>
</evidence>
<dbReference type="Proteomes" id="UP000245609">
    <property type="component" value="Unassembled WGS sequence"/>
</dbReference>
<dbReference type="Pfam" id="PF12656">
    <property type="entry name" value="G-patch_2"/>
    <property type="match status" value="1"/>
</dbReference>
<evidence type="ECO:0000256" key="3">
    <source>
        <dbReference type="ARBA" id="ARBA00023242"/>
    </source>
</evidence>
<keyword evidence="3" id="KW-0539">Nucleus</keyword>
<gene>
    <name evidence="6" type="ORF">BB560_002973</name>
</gene>
<feature type="compositionally biased region" description="Basic residues" evidence="4">
    <location>
        <begin position="1"/>
        <end position="10"/>
    </location>
</feature>
<proteinExistence type="inferred from homology"/>
<dbReference type="EMBL" id="MBFS01000411">
    <property type="protein sequence ID" value="PVV02572.1"/>
    <property type="molecule type" value="Genomic_DNA"/>
</dbReference>
<dbReference type="InterPro" id="IPR045166">
    <property type="entry name" value="Spp2-like"/>
</dbReference>
<dbReference type="AlphaFoldDB" id="A0A2T9ZDD7"/>
<feature type="compositionally biased region" description="Basic and acidic residues" evidence="4">
    <location>
        <begin position="287"/>
        <end position="296"/>
    </location>
</feature>
<comment type="caution">
    <text evidence="6">The sequence shown here is derived from an EMBL/GenBank/DDBJ whole genome shotgun (WGS) entry which is preliminary data.</text>
</comment>
<dbReference type="GO" id="GO:0005681">
    <property type="term" value="C:spliceosomal complex"/>
    <property type="evidence" value="ECO:0007669"/>
    <property type="project" value="TreeGrafter"/>
</dbReference>
<evidence type="ECO:0000256" key="2">
    <source>
        <dbReference type="ARBA" id="ARBA00008576"/>
    </source>
</evidence>
<evidence type="ECO:0000259" key="5">
    <source>
        <dbReference type="Pfam" id="PF12656"/>
    </source>
</evidence>
<feature type="region of interest" description="Disordered" evidence="4">
    <location>
        <begin position="257"/>
        <end position="304"/>
    </location>
</feature>
<sequence>MKKFQQKRPLSKPIGGFSTLKDKDSSRGQGQTEKEALEKKIQFQIFKKNTTIDNNSKKDSISRQFGFEQAQESVERIAINEIQGNKYIRTDGMDENQKRIIKVEKNENWIQARIKKNKTSDTATPEQKTLLENQNTEIENSITYGLNISKKTSRSSETHKRSITTQKKMEIFSENISTTEEKLVSLEEQAISELLNEKPNKEMVIETISSQKTFADREQRAFHHDLELLPEESTEDDYERVPVAEFGEALLRGMGWSGDHEANKRHKKENIRPSLLGLGAKPAPPELNRKINRRPDNMTAGSKR</sequence>
<dbReference type="InterPro" id="IPR026822">
    <property type="entry name" value="Spp2/MOS2_G-patch"/>
</dbReference>
<feature type="domain" description="Spp2/MOS2 G-patch" evidence="5">
    <location>
        <begin position="230"/>
        <end position="283"/>
    </location>
</feature>
<name>A0A2T9ZDD7_9FUNG</name>
<comment type="subcellular location">
    <subcellularLocation>
        <location evidence="1">Nucleus</location>
    </subcellularLocation>
</comment>
<feature type="compositionally biased region" description="Basic and acidic residues" evidence="4">
    <location>
        <begin position="20"/>
        <end position="36"/>
    </location>
</feature>
<evidence type="ECO:0000256" key="1">
    <source>
        <dbReference type="ARBA" id="ARBA00004123"/>
    </source>
</evidence>
<dbReference type="PANTHER" id="PTHR15818:SF2">
    <property type="entry name" value="G-PATCH DOMAIN AND KOW MOTIFS-CONTAINING PROTEIN"/>
    <property type="match status" value="1"/>
</dbReference>
<reference evidence="6 7" key="1">
    <citation type="journal article" date="2018" name="MBio">
        <title>Comparative Genomics Reveals the Core Gene Toolbox for the Fungus-Insect Symbiosis.</title>
        <authorList>
            <person name="Wang Y."/>
            <person name="Stata M."/>
            <person name="Wang W."/>
            <person name="Stajich J.E."/>
            <person name="White M.M."/>
            <person name="Moncalvo J.M."/>
        </authorList>
    </citation>
    <scope>NUCLEOTIDE SEQUENCE [LARGE SCALE GENOMIC DNA]</scope>
    <source>
        <strain evidence="6 7">SC-DP-2</strain>
    </source>
</reference>
<evidence type="ECO:0000313" key="6">
    <source>
        <dbReference type="EMBL" id="PVV02572.1"/>
    </source>
</evidence>
<dbReference type="PANTHER" id="PTHR15818">
    <property type="entry name" value="G PATCH AND KOW-CONTAINING"/>
    <property type="match status" value="1"/>
</dbReference>
<accession>A0A2T9ZDD7</accession>
<evidence type="ECO:0000313" key="7">
    <source>
        <dbReference type="Proteomes" id="UP000245609"/>
    </source>
</evidence>
<organism evidence="6 7">
    <name type="scientific">Smittium megazygosporum</name>
    <dbReference type="NCBI Taxonomy" id="133381"/>
    <lineage>
        <taxon>Eukaryota</taxon>
        <taxon>Fungi</taxon>
        <taxon>Fungi incertae sedis</taxon>
        <taxon>Zoopagomycota</taxon>
        <taxon>Kickxellomycotina</taxon>
        <taxon>Harpellomycetes</taxon>
        <taxon>Harpellales</taxon>
        <taxon>Legeriomycetaceae</taxon>
        <taxon>Smittium</taxon>
    </lineage>
</organism>
<comment type="similarity">
    <text evidence="2">Belongs to the SPP2 family.</text>
</comment>
<dbReference type="GO" id="GO:0000398">
    <property type="term" value="P:mRNA splicing, via spliceosome"/>
    <property type="evidence" value="ECO:0007669"/>
    <property type="project" value="InterPro"/>
</dbReference>
<feature type="region of interest" description="Disordered" evidence="4">
    <location>
        <begin position="1"/>
        <end position="36"/>
    </location>
</feature>
<dbReference type="OrthoDB" id="5577072at2759"/>
<protein>
    <recommendedName>
        <fullName evidence="5">Spp2/MOS2 G-patch domain-containing protein</fullName>
    </recommendedName>
</protein>
<keyword evidence="7" id="KW-1185">Reference proteome</keyword>